<dbReference type="Pfam" id="PF02195">
    <property type="entry name" value="ParB_N"/>
    <property type="match status" value="1"/>
</dbReference>
<dbReference type="InterPro" id="IPR040873">
    <property type="entry name" value="SoPB_HTH"/>
</dbReference>
<reference evidence="3 4" key="1">
    <citation type="submission" date="2020-08" db="EMBL/GenBank/DDBJ databases">
        <title>Genomic Encyclopedia of Type Strains, Phase IV (KMG-IV): sequencing the most valuable type-strain genomes for metagenomic binning, comparative biology and taxonomic classification.</title>
        <authorList>
            <person name="Goeker M."/>
        </authorList>
    </citation>
    <scope>NUCLEOTIDE SEQUENCE [LARGE SCALE GENOMIC DNA]</scope>
    <source>
        <strain evidence="3 4">DSM 102850</strain>
    </source>
</reference>
<dbReference type="PANTHER" id="PTHR33375">
    <property type="entry name" value="CHROMOSOME-PARTITIONING PROTEIN PARB-RELATED"/>
    <property type="match status" value="1"/>
</dbReference>
<accession>A0A840I5D3</accession>
<dbReference type="AlphaFoldDB" id="A0A840I5D3"/>
<dbReference type="InterPro" id="IPR036086">
    <property type="entry name" value="ParB/Sulfiredoxin_sf"/>
</dbReference>
<dbReference type="InterPro" id="IPR037972">
    <property type="entry name" value="RepB_N"/>
</dbReference>
<dbReference type="InterPro" id="IPR003115">
    <property type="entry name" value="ParB_N"/>
</dbReference>
<protein>
    <submittedName>
        <fullName evidence="3">ParB family chromosome partitioning protein</fullName>
    </submittedName>
</protein>
<dbReference type="NCBIfam" id="TIGR00180">
    <property type="entry name" value="parB_part"/>
    <property type="match status" value="1"/>
</dbReference>
<evidence type="ECO:0000259" key="2">
    <source>
        <dbReference type="SMART" id="SM00470"/>
    </source>
</evidence>
<dbReference type="EMBL" id="JACHOB010000004">
    <property type="protein sequence ID" value="MBB4659491.1"/>
    <property type="molecule type" value="Genomic_DNA"/>
</dbReference>
<dbReference type="RefSeq" id="WP_183818151.1">
    <property type="nucleotide sequence ID" value="NZ_JACHOB010000004.1"/>
</dbReference>
<dbReference type="Gene3D" id="3.90.1530.30">
    <property type="match status" value="1"/>
</dbReference>
<gene>
    <name evidence="3" type="ORF">GGQ59_002028</name>
</gene>
<evidence type="ECO:0000256" key="1">
    <source>
        <dbReference type="ARBA" id="ARBA00006295"/>
    </source>
</evidence>
<dbReference type="SUPFAM" id="SSF109709">
    <property type="entry name" value="KorB DNA-binding domain-like"/>
    <property type="match status" value="1"/>
</dbReference>
<dbReference type="CDD" id="cd16405">
    <property type="entry name" value="RepB_like_N"/>
    <property type="match status" value="1"/>
</dbReference>
<name>A0A840I5D3_9PROT</name>
<comment type="caution">
    <text evidence="3">The sequence shown here is derived from an EMBL/GenBank/DDBJ whole genome shotgun (WGS) entry which is preliminary data.</text>
</comment>
<feature type="domain" description="ParB-like N-terminal" evidence="2">
    <location>
        <begin position="22"/>
        <end position="125"/>
    </location>
</feature>
<dbReference type="GO" id="GO:0007059">
    <property type="term" value="P:chromosome segregation"/>
    <property type="evidence" value="ECO:0007669"/>
    <property type="project" value="TreeGrafter"/>
</dbReference>
<dbReference type="Gene3D" id="1.10.10.2830">
    <property type="match status" value="1"/>
</dbReference>
<dbReference type="SMART" id="SM00470">
    <property type="entry name" value="ParB"/>
    <property type="match status" value="1"/>
</dbReference>
<dbReference type="GO" id="GO:0005694">
    <property type="term" value="C:chromosome"/>
    <property type="evidence" value="ECO:0007669"/>
    <property type="project" value="TreeGrafter"/>
</dbReference>
<dbReference type="GO" id="GO:0003677">
    <property type="term" value="F:DNA binding"/>
    <property type="evidence" value="ECO:0007669"/>
    <property type="project" value="InterPro"/>
</dbReference>
<dbReference type="InterPro" id="IPR050336">
    <property type="entry name" value="Chromosome_partition/occlusion"/>
</dbReference>
<organism evidence="3 4">
    <name type="scientific">Parvularcula dongshanensis</name>
    <dbReference type="NCBI Taxonomy" id="1173995"/>
    <lineage>
        <taxon>Bacteria</taxon>
        <taxon>Pseudomonadati</taxon>
        <taxon>Pseudomonadota</taxon>
        <taxon>Alphaproteobacteria</taxon>
        <taxon>Parvularculales</taxon>
        <taxon>Parvularculaceae</taxon>
        <taxon>Parvularcula</taxon>
    </lineage>
</organism>
<sequence>MAAREGALSEVASGRVRDVRLRLVDPATCRMWSKHNRLYDLLTKESCAELIGSIRAQGKQEVPAVVRRLRDDPEGYEYEVVAGARRHFAVSYLRQEENRKEVYFLIEVRDLEDEEAFRFSDLENRNRKDISDYERGREYLAALHDYYGNNATRMAERMEVSKSLLSSYLSVATLPQEVIDAYADPRDIAVRHGQQLRPLLNGEGATALLDRAREVAAMQRTLREKGQAGGLEPAEVFRRLKGSGPRAKATAHTVTNPTGRPVLTAKRAGGRLKLDIDVSMPRQQILDAVRAALDSRQD</sequence>
<keyword evidence="4" id="KW-1185">Reference proteome</keyword>
<comment type="similarity">
    <text evidence="1">Belongs to the ParB family.</text>
</comment>
<evidence type="ECO:0000313" key="4">
    <source>
        <dbReference type="Proteomes" id="UP000563524"/>
    </source>
</evidence>
<dbReference type="SUPFAM" id="SSF110849">
    <property type="entry name" value="ParB/Sulfiredoxin"/>
    <property type="match status" value="1"/>
</dbReference>
<dbReference type="PANTHER" id="PTHR33375:SF1">
    <property type="entry name" value="CHROMOSOME-PARTITIONING PROTEIN PARB-RELATED"/>
    <property type="match status" value="1"/>
</dbReference>
<evidence type="ECO:0000313" key="3">
    <source>
        <dbReference type="EMBL" id="MBB4659491.1"/>
    </source>
</evidence>
<dbReference type="Pfam" id="PF18090">
    <property type="entry name" value="SoPB_HTH"/>
    <property type="match status" value="1"/>
</dbReference>
<dbReference type="InterPro" id="IPR004437">
    <property type="entry name" value="ParB/RepB/Spo0J"/>
</dbReference>
<dbReference type="Proteomes" id="UP000563524">
    <property type="component" value="Unassembled WGS sequence"/>
</dbReference>
<proteinExistence type="inferred from homology"/>